<dbReference type="PANTHER" id="PTHR30472">
    <property type="entry name" value="FERRIC ENTEROBACTIN TRANSPORT SYSTEM PERMEASE PROTEIN"/>
    <property type="match status" value="1"/>
</dbReference>
<dbReference type="EMBL" id="BARS01016664">
    <property type="protein sequence ID" value="GAF89396.1"/>
    <property type="molecule type" value="Genomic_DNA"/>
</dbReference>
<dbReference type="GO" id="GO:0022857">
    <property type="term" value="F:transmembrane transporter activity"/>
    <property type="evidence" value="ECO:0007669"/>
    <property type="project" value="InterPro"/>
</dbReference>
<evidence type="ECO:0000256" key="4">
    <source>
        <dbReference type="ARBA" id="ARBA00022475"/>
    </source>
</evidence>
<protein>
    <recommendedName>
        <fullName evidence="10">Iron ABC transporter permease</fullName>
    </recommendedName>
</protein>
<feature type="transmembrane region" description="Helical" evidence="8">
    <location>
        <begin position="178"/>
        <end position="203"/>
    </location>
</feature>
<evidence type="ECO:0000256" key="2">
    <source>
        <dbReference type="ARBA" id="ARBA00007935"/>
    </source>
</evidence>
<evidence type="ECO:0008006" key="10">
    <source>
        <dbReference type="Google" id="ProtNLM"/>
    </source>
</evidence>
<comment type="similarity">
    <text evidence="2">Belongs to the binding-protein-dependent transport system permease family. FecCD subfamily.</text>
</comment>
<evidence type="ECO:0000256" key="5">
    <source>
        <dbReference type="ARBA" id="ARBA00022692"/>
    </source>
</evidence>
<feature type="transmembrane region" description="Helical" evidence="8">
    <location>
        <begin position="87"/>
        <end position="110"/>
    </location>
</feature>
<dbReference type="Pfam" id="PF01032">
    <property type="entry name" value="FecCD"/>
    <property type="match status" value="1"/>
</dbReference>
<dbReference type="GO" id="GO:0033214">
    <property type="term" value="P:siderophore-iron import into cell"/>
    <property type="evidence" value="ECO:0007669"/>
    <property type="project" value="TreeGrafter"/>
</dbReference>
<keyword evidence="4" id="KW-1003">Cell membrane</keyword>
<keyword evidence="5 8" id="KW-0812">Transmembrane</keyword>
<feature type="transmembrane region" description="Helical" evidence="8">
    <location>
        <begin position="28"/>
        <end position="48"/>
    </location>
</feature>
<keyword evidence="3" id="KW-0813">Transport</keyword>
<evidence type="ECO:0000256" key="7">
    <source>
        <dbReference type="ARBA" id="ARBA00023136"/>
    </source>
</evidence>
<dbReference type="AlphaFoldDB" id="X0TQ90"/>
<organism evidence="9">
    <name type="scientific">marine sediment metagenome</name>
    <dbReference type="NCBI Taxonomy" id="412755"/>
    <lineage>
        <taxon>unclassified sequences</taxon>
        <taxon>metagenomes</taxon>
        <taxon>ecological metagenomes</taxon>
    </lineage>
</organism>
<name>X0TQ90_9ZZZZ</name>
<evidence type="ECO:0000313" key="9">
    <source>
        <dbReference type="EMBL" id="GAF89396.1"/>
    </source>
</evidence>
<proteinExistence type="inferred from homology"/>
<sequence length="256" mass="27139">MASLTGIALSTVGGAFQGILRNPLADPYILGVSAGAALGACTAIFLQYATGYFLAPYLPLFALTGAMLSIYLVYMTAKVRYRLPLEGLLLSGVTITFLFSAIITILIALSEKGLHSMVFWLMGDLSTANWNKIAIVTFPVIVGCLAFFFFSLDLNALSLGEEEALHLGVNIKKLRLRIFIIGSIIIASVVSFTGLIGFVGLVVPHIARLLVGPDHRVMLPTSALLGAIFLPLCDTLARTIVAPSEIPIGAITALIG</sequence>
<gene>
    <name evidence="9" type="ORF">S01H1_27380</name>
</gene>
<evidence type="ECO:0000256" key="3">
    <source>
        <dbReference type="ARBA" id="ARBA00022448"/>
    </source>
</evidence>
<keyword evidence="7 8" id="KW-0472">Membrane</keyword>
<dbReference type="InterPro" id="IPR000522">
    <property type="entry name" value="ABC_transptr_permease_BtuC"/>
</dbReference>
<keyword evidence="6 8" id="KW-1133">Transmembrane helix</keyword>
<accession>X0TQ90</accession>
<dbReference type="GO" id="GO:0005886">
    <property type="term" value="C:plasma membrane"/>
    <property type="evidence" value="ECO:0007669"/>
    <property type="project" value="UniProtKB-SubCell"/>
</dbReference>
<dbReference type="SUPFAM" id="SSF81345">
    <property type="entry name" value="ABC transporter involved in vitamin B12 uptake, BtuC"/>
    <property type="match status" value="1"/>
</dbReference>
<evidence type="ECO:0000256" key="8">
    <source>
        <dbReference type="SAM" id="Phobius"/>
    </source>
</evidence>
<comment type="caution">
    <text evidence="9">The sequence shown here is derived from an EMBL/GenBank/DDBJ whole genome shotgun (WGS) entry which is preliminary data.</text>
</comment>
<dbReference type="Gene3D" id="1.10.3470.10">
    <property type="entry name" value="ABC transporter involved in vitamin B12 uptake, BtuC"/>
    <property type="match status" value="1"/>
</dbReference>
<dbReference type="CDD" id="cd06550">
    <property type="entry name" value="TM_ABC_iron-siderophores_like"/>
    <property type="match status" value="1"/>
</dbReference>
<comment type="subcellular location">
    <subcellularLocation>
        <location evidence="1">Cell membrane</location>
        <topology evidence="1">Multi-pass membrane protein</topology>
    </subcellularLocation>
</comment>
<reference evidence="9" key="1">
    <citation type="journal article" date="2014" name="Front. Microbiol.">
        <title>High frequency of phylogenetically diverse reductive dehalogenase-homologous genes in deep subseafloor sedimentary metagenomes.</title>
        <authorList>
            <person name="Kawai M."/>
            <person name="Futagami T."/>
            <person name="Toyoda A."/>
            <person name="Takaki Y."/>
            <person name="Nishi S."/>
            <person name="Hori S."/>
            <person name="Arai W."/>
            <person name="Tsubouchi T."/>
            <person name="Morono Y."/>
            <person name="Uchiyama I."/>
            <person name="Ito T."/>
            <person name="Fujiyama A."/>
            <person name="Inagaki F."/>
            <person name="Takami H."/>
        </authorList>
    </citation>
    <scope>NUCLEOTIDE SEQUENCE</scope>
    <source>
        <strain evidence="9">Expedition CK06-06</strain>
    </source>
</reference>
<feature type="non-terminal residue" evidence="9">
    <location>
        <position position="256"/>
    </location>
</feature>
<evidence type="ECO:0000256" key="1">
    <source>
        <dbReference type="ARBA" id="ARBA00004651"/>
    </source>
</evidence>
<dbReference type="InterPro" id="IPR037294">
    <property type="entry name" value="ABC_BtuC-like"/>
</dbReference>
<evidence type="ECO:0000256" key="6">
    <source>
        <dbReference type="ARBA" id="ARBA00022989"/>
    </source>
</evidence>
<feature type="transmembrane region" description="Helical" evidence="8">
    <location>
        <begin position="54"/>
        <end position="75"/>
    </location>
</feature>
<dbReference type="PANTHER" id="PTHR30472:SF25">
    <property type="entry name" value="ABC TRANSPORTER PERMEASE PROTEIN MJ0876-RELATED"/>
    <property type="match status" value="1"/>
</dbReference>
<feature type="transmembrane region" description="Helical" evidence="8">
    <location>
        <begin position="130"/>
        <end position="157"/>
    </location>
</feature>